<dbReference type="AlphaFoldDB" id="A0AAU7CGL1"/>
<evidence type="ECO:0000256" key="1">
    <source>
        <dbReference type="ARBA" id="ARBA00004141"/>
    </source>
</evidence>
<evidence type="ECO:0000256" key="4">
    <source>
        <dbReference type="ARBA" id="ARBA00023136"/>
    </source>
</evidence>
<evidence type="ECO:0000256" key="2">
    <source>
        <dbReference type="ARBA" id="ARBA00022692"/>
    </source>
</evidence>
<evidence type="ECO:0000256" key="5">
    <source>
        <dbReference type="SAM" id="Phobius"/>
    </source>
</evidence>
<dbReference type="InterPro" id="IPR007269">
    <property type="entry name" value="ICMT_MeTrfase"/>
</dbReference>
<sequence>MSSEFSFQMAIGGLIAIFLPVGAYHRWRAATGEPLRRRDEGLFILIALRLSGILGMLTILAYLIDPRFLHWSQVDLPIWLRWVGLPVGLMAGAWLFWVLHTLGPNLTDTVTVRAHATLVTNGPYRWVRHPFYLAGFLIILSFSLLTANVLLAVVGGVALTLLIVRSRTEEAQLEARFGSAYRDYRSRTGFMFPRRHASS</sequence>
<gene>
    <name evidence="6" type="ORF">V5E97_39255</name>
</gene>
<dbReference type="Gene3D" id="1.20.120.1630">
    <property type="match status" value="1"/>
</dbReference>
<feature type="transmembrane region" description="Helical" evidence="5">
    <location>
        <begin position="131"/>
        <end position="164"/>
    </location>
</feature>
<evidence type="ECO:0000256" key="3">
    <source>
        <dbReference type="ARBA" id="ARBA00022989"/>
    </source>
</evidence>
<keyword evidence="6" id="KW-0489">Methyltransferase</keyword>
<feature type="transmembrane region" description="Helical" evidence="5">
    <location>
        <begin position="42"/>
        <end position="64"/>
    </location>
</feature>
<keyword evidence="3 5" id="KW-1133">Transmembrane helix</keyword>
<name>A0AAU7CGL1_9BACT</name>
<proteinExistence type="predicted"/>
<dbReference type="GO" id="GO:0032259">
    <property type="term" value="P:methylation"/>
    <property type="evidence" value="ECO:0007669"/>
    <property type="project" value="UniProtKB-KW"/>
</dbReference>
<comment type="subcellular location">
    <subcellularLocation>
        <location evidence="1">Membrane</location>
        <topology evidence="1">Multi-pass membrane protein</topology>
    </subcellularLocation>
</comment>
<protein>
    <submittedName>
        <fullName evidence="6">Isoprenylcysteine carboxylmethyltransferase family protein</fullName>
        <ecNumber evidence="6">2.1.1.100</ecNumber>
        <ecNumber evidence="6">2.1.1.334</ecNumber>
    </submittedName>
</protein>
<feature type="transmembrane region" description="Helical" evidence="5">
    <location>
        <begin position="76"/>
        <end position="97"/>
    </location>
</feature>
<dbReference type="EC" id="2.1.1.334" evidence="6"/>
<organism evidence="6">
    <name type="scientific">Singulisphaera sp. Ch08</name>
    <dbReference type="NCBI Taxonomy" id="3120278"/>
    <lineage>
        <taxon>Bacteria</taxon>
        <taxon>Pseudomonadati</taxon>
        <taxon>Planctomycetota</taxon>
        <taxon>Planctomycetia</taxon>
        <taxon>Isosphaerales</taxon>
        <taxon>Isosphaeraceae</taxon>
        <taxon>Singulisphaera</taxon>
    </lineage>
</organism>
<dbReference type="PANTHER" id="PTHR43847:SF1">
    <property type="entry name" value="BLL3993 PROTEIN"/>
    <property type="match status" value="1"/>
</dbReference>
<dbReference type="Pfam" id="PF04140">
    <property type="entry name" value="ICMT"/>
    <property type="match status" value="1"/>
</dbReference>
<dbReference type="InterPro" id="IPR052527">
    <property type="entry name" value="Metal_cation-efflux_comp"/>
</dbReference>
<dbReference type="EMBL" id="CP155447">
    <property type="protein sequence ID" value="XBH04290.1"/>
    <property type="molecule type" value="Genomic_DNA"/>
</dbReference>
<keyword evidence="2 5" id="KW-0812">Transmembrane</keyword>
<evidence type="ECO:0000313" key="6">
    <source>
        <dbReference type="EMBL" id="XBH04290.1"/>
    </source>
</evidence>
<reference evidence="6" key="1">
    <citation type="submission" date="2024-05" db="EMBL/GenBank/DDBJ databases">
        <title>Planctomycetes of the genus Singulisphaera possess chitinolytic capabilities.</title>
        <authorList>
            <person name="Ivanova A."/>
        </authorList>
    </citation>
    <scope>NUCLEOTIDE SEQUENCE</scope>
    <source>
        <strain evidence="6">Ch08T</strain>
    </source>
</reference>
<dbReference type="GO" id="GO:0016020">
    <property type="term" value="C:membrane"/>
    <property type="evidence" value="ECO:0007669"/>
    <property type="project" value="UniProtKB-SubCell"/>
</dbReference>
<feature type="transmembrane region" description="Helical" evidence="5">
    <location>
        <begin position="7"/>
        <end position="27"/>
    </location>
</feature>
<dbReference type="EC" id="2.1.1.100" evidence="6"/>
<dbReference type="RefSeq" id="WP_406697044.1">
    <property type="nucleotide sequence ID" value="NZ_CP155447.1"/>
</dbReference>
<accession>A0AAU7CGL1</accession>
<keyword evidence="6" id="KW-0808">Transferase</keyword>
<keyword evidence="4 5" id="KW-0472">Membrane</keyword>
<dbReference type="GO" id="GO:0004671">
    <property type="term" value="F:protein C-terminal S-isoprenylcysteine carboxyl O-methyltransferase activity"/>
    <property type="evidence" value="ECO:0007669"/>
    <property type="project" value="UniProtKB-EC"/>
</dbReference>
<dbReference type="PANTHER" id="PTHR43847">
    <property type="entry name" value="BLL3993 PROTEIN"/>
    <property type="match status" value="1"/>
</dbReference>